<dbReference type="GO" id="GO:0019781">
    <property type="term" value="F:NEDD8 activating enzyme activity"/>
    <property type="evidence" value="ECO:0007669"/>
    <property type="project" value="UniProtKB-UniRule"/>
</dbReference>
<dbReference type="Pfam" id="PF00899">
    <property type="entry name" value="ThiF"/>
    <property type="match status" value="1"/>
</dbReference>
<dbReference type="InterPro" id="IPR035985">
    <property type="entry name" value="Ubiquitin-activating_enz"/>
</dbReference>
<comment type="caution">
    <text evidence="7">The sequence shown here is derived from an EMBL/GenBank/DDBJ whole genome shotgun (WGS) entry which is preliminary data.</text>
</comment>
<evidence type="ECO:0000256" key="5">
    <source>
        <dbReference type="PIRNR" id="PIRNR039099"/>
    </source>
</evidence>
<dbReference type="GO" id="GO:0045116">
    <property type="term" value="P:protein neddylation"/>
    <property type="evidence" value="ECO:0007669"/>
    <property type="project" value="UniProtKB-UniRule"/>
</dbReference>
<organism evidence="7 8">
    <name type="scientific">Lichtheimia corymbifera JMRC:FSU:9682</name>
    <dbReference type="NCBI Taxonomy" id="1263082"/>
    <lineage>
        <taxon>Eukaryota</taxon>
        <taxon>Fungi</taxon>
        <taxon>Fungi incertae sedis</taxon>
        <taxon>Mucoromycota</taxon>
        <taxon>Mucoromycotina</taxon>
        <taxon>Mucoromycetes</taxon>
        <taxon>Mucorales</taxon>
        <taxon>Lichtheimiaceae</taxon>
        <taxon>Lichtheimia</taxon>
    </lineage>
</organism>
<evidence type="ECO:0000313" key="7">
    <source>
        <dbReference type="EMBL" id="CDH52973.1"/>
    </source>
</evidence>
<proteinExistence type="inferred from homology"/>
<dbReference type="OrthoDB" id="1708823at2759"/>
<dbReference type="FunFam" id="3.40.50.720:FF:000475">
    <property type="entry name" value="NEDD8-activating enzyme E1 regulatory subunit"/>
    <property type="match status" value="1"/>
</dbReference>
<comment type="similarity">
    <text evidence="2 5">Belongs to the ubiquitin-activating E1 family. ULA1 subfamily.</text>
</comment>
<sequence length="532" mass="59435">MSAIAAVPINDLKTQKYDRQLRLWASTGQTALENAKICLLNATATGCEVLKNLVLPGVGNATVIDDAIVNDTDLRGNFFLDASSIGRSRAECTAALLAELNEDASVTSMHKSPTELIHNQPELFDNFTMIIATNLHEKDMLALSDLCDHSKITLIAVSSKGLCGVFRIQAPEHPVIDTHPENAVDLRLGCPFTELLDYVDTIDLDQLDQTDHGHVPFVVILLKYVNEWKQQHDNQPPASYSERNQLKECIRKGMRTVDEENFEEALANVWRLATTNTITSNVRNIFEDQSCENLSAQSNAFWIVARAIKDFVSNEGHGQLPLSGKLPDMKSDTPRYMALQNIYRQKALSDLEAVKSRVRNLLREIDVPEDTVPDKMIDDFCKNAAHIQLLRYRTLRDEYVTAPSKDTIANTIQMDENMYYYLIFRAAERFFDKHGRYPGAQGGTNSTDVSLLEQETRSLMEELGLAIEESDSFKKAANNFVRFADQETANIAALMGGLIAQEAIKMITSQYIPINNTCIFNGIASTSSVCEL</sequence>
<protein>
    <recommendedName>
        <fullName evidence="3 5">NEDD8-activating enzyme E1 regulatory subunit</fullName>
    </recommendedName>
</protein>
<evidence type="ECO:0000313" key="8">
    <source>
        <dbReference type="Proteomes" id="UP000027586"/>
    </source>
</evidence>
<reference evidence="7" key="1">
    <citation type="submission" date="2013-08" db="EMBL/GenBank/DDBJ databases">
        <title>Gene expansion shapes genome architecture in the human pathogen Lichtheimia corymbifera: an evolutionary genomics analysis in the ancient terrestrial Mucorales (Mucoromycotina).</title>
        <authorList>
            <person name="Schwartze V.U."/>
            <person name="Winter S."/>
            <person name="Shelest E."/>
            <person name="Marcet-Houben M."/>
            <person name="Horn F."/>
            <person name="Wehner S."/>
            <person name="Hoffmann K."/>
            <person name="Riege K."/>
            <person name="Sammeth M."/>
            <person name="Nowrousian M."/>
            <person name="Valiante V."/>
            <person name="Linde J."/>
            <person name="Jacobsen I.D."/>
            <person name="Marz M."/>
            <person name="Brakhage A.A."/>
            <person name="Gabaldon T."/>
            <person name="Bocker S."/>
            <person name="Voigt K."/>
        </authorList>
    </citation>
    <scope>NUCLEOTIDE SEQUENCE [LARGE SCALE GENOMIC DNA]</scope>
    <source>
        <strain evidence="7">FSU 9682</strain>
    </source>
</reference>
<name>A0A068RS26_9FUNG</name>
<comment type="pathway">
    <text evidence="1 5">Protein modification; protein neddylation.</text>
</comment>
<dbReference type="Proteomes" id="UP000027586">
    <property type="component" value="Unassembled WGS sequence"/>
</dbReference>
<dbReference type="UniPathway" id="UPA00885"/>
<dbReference type="STRING" id="1263082.A0A068RS26"/>
<evidence type="ECO:0000259" key="6">
    <source>
        <dbReference type="Pfam" id="PF00899"/>
    </source>
</evidence>
<evidence type="ECO:0000256" key="4">
    <source>
        <dbReference type="ARBA" id="ARBA00022786"/>
    </source>
</evidence>
<dbReference type="PANTHER" id="PTHR10953">
    <property type="entry name" value="UBIQUITIN-ACTIVATING ENZYME E1"/>
    <property type="match status" value="1"/>
</dbReference>
<accession>A0A068RS26</accession>
<dbReference type="AlphaFoldDB" id="A0A068RS26"/>
<dbReference type="CDD" id="cd01493">
    <property type="entry name" value="APPBP1_RUB"/>
    <property type="match status" value="1"/>
</dbReference>
<dbReference type="InterPro" id="IPR030667">
    <property type="entry name" value="APP-BP1"/>
</dbReference>
<evidence type="ECO:0000256" key="1">
    <source>
        <dbReference type="ARBA" id="ARBA00005032"/>
    </source>
</evidence>
<dbReference type="GO" id="GO:0005737">
    <property type="term" value="C:cytoplasm"/>
    <property type="evidence" value="ECO:0007669"/>
    <property type="project" value="TreeGrafter"/>
</dbReference>
<gene>
    <name evidence="7" type="ORF">LCOR_04390.1</name>
</gene>
<dbReference type="EMBL" id="CBTN010000015">
    <property type="protein sequence ID" value="CDH52973.1"/>
    <property type="molecule type" value="Genomic_DNA"/>
</dbReference>
<dbReference type="InterPro" id="IPR000594">
    <property type="entry name" value="ThiF_NAD_FAD-bd"/>
</dbReference>
<dbReference type="PIRSF" id="PIRSF039099">
    <property type="entry name" value="APP-BP1"/>
    <property type="match status" value="1"/>
</dbReference>
<keyword evidence="8" id="KW-1185">Reference proteome</keyword>
<evidence type="ECO:0000256" key="2">
    <source>
        <dbReference type="ARBA" id="ARBA00006868"/>
    </source>
</evidence>
<dbReference type="InterPro" id="IPR045886">
    <property type="entry name" value="ThiF/MoeB/HesA"/>
</dbReference>
<dbReference type="Gene3D" id="3.40.50.720">
    <property type="entry name" value="NAD(P)-binding Rossmann-like Domain"/>
    <property type="match status" value="2"/>
</dbReference>
<keyword evidence="4 5" id="KW-0833">Ubl conjugation pathway</keyword>
<evidence type="ECO:0000256" key="3">
    <source>
        <dbReference type="ARBA" id="ARBA00015407"/>
    </source>
</evidence>
<comment type="function">
    <text evidence="5">Regulatory subunit of the dimeric UBA3-ULA1 E1 enzyme.</text>
</comment>
<dbReference type="VEuPathDB" id="FungiDB:LCOR_04390.1"/>
<dbReference type="SUPFAM" id="SSF69572">
    <property type="entry name" value="Activating enzymes of the ubiquitin-like proteins"/>
    <property type="match status" value="1"/>
</dbReference>
<feature type="domain" description="THIF-type NAD/FAD binding fold" evidence="6">
    <location>
        <begin position="17"/>
        <end position="519"/>
    </location>
</feature>
<dbReference type="PANTHER" id="PTHR10953:SF29">
    <property type="entry name" value="NEDD8-ACTIVATING ENZYME E1 REGULATORY SUBUNIT"/>
    <property type="match status" value="1"/>
</dbReference>